<sequence>MSTLSLIANWNYPTSVRVGAGRVQELAAACHTLGIQSPLLVTDPTLAALPIVDKTLQNCRDAGLHISVFSQIKANPTGENVMDGVTVYHAGKHDGVIAFGGGSALDAAKAMALMVGQTRPLWDFEDIGDNWKRVNTIAMASVIAIPTTAGTGSEVGRASVITDTQQQLKKIIFHPKMLPSIVILDPELTVALPAPITAATGMDALSHNLEAYCATYYHPMAEGIALEGIRLIKEFLPRAVKEGKDLIARTQMLVASAMGATAFQRGLGAMHALAHPLGALYDAHHGRLNAILMPYVLQANRTAIEEKISRLATYLKINNGFDGFLNWVLTIRKDLGIEHTLTGIGIDDRQIERLAKMATEDPSSQGNPILFNELQYKNILRAAFCGELHRHDSRVGLSQQESER</sequence>
<organism evidence="7 8">
    <name type="scientific">Legionella brunensis</name>
    <dbReference type="NCBI Taxonomy" id="29422"/>
    <lineage>
        <taxon>Bacteria</taxon>
        <taxon>Pseudomonadati</taxon>
        <taxon>Pseudomonadota</taxon>
        <taxon>Gammaproteobacteria</taxon>
        <taxon>Legionellales</taxon>
        <taxon>Legionellaceae</taxon>
        <taxon>Legionella</taxon>
    </lineage>
</organism>
<evidence type="ECO:0000256" key="1">
    <source>
        <dbReference type="ARBA" id="ARBA00001962"/>
    </source>
</evidence>
<dbReference type="Proteomes" id="UP000054742">
    <property type="component" value="Unassembled WGS sequence"/>
</dbReference>
<evidence type="ECO:0000256" key="4">
    <source>
        <dbReference type="ARBA" id="ARBA00023027"/>
    </source>
</evidence>
<dbReference type="PATRIC" id="fig|29422.6.peg.2242"/>
<dbReference type="OrthoDB" id="9815791at2"/>
<dbReference type="FunFam" id="3.40.50.1970:FF:000003">
    <property type="entry name" value="Alcohol dehydrogenase, iron-containing"/>
    <property type="match status" value="1"/>
</dbReference>
<dbReference type="SUPFAM" id="SSF56796">
    <property type="entry name" value="Dehydroquinate synthase-like"/>
    <property type="match status" value="1"/>
</dbReference>
<dbReference type="GO" id="GO:0046872">
    <property type="term" value="F:metal ion binding"/>
    <property type="evidence" value="ECO:0007669"/>
    <property type="project" value="InterPro"/>
</dbReference>
<dbReference type="Pfam" id="PF25137">
    <property type="entry name" value="ADH_Fe_C"/>
    <property type="match status" value="1"/>
</dbReference>
<evidence type="ECO:0000259" key="5">
    <source>
        <dbReference type="Pfam" id="PF00465"/>
    </source>
</evidence>
<evidence type="ECO:0000313" key="8">
    <source>
        <dbReference type="Proteomes" id="UP000054742"/>
    </source>
</evidence>
<dbReference type="PANTHER" id="PTHR11496">
    <property type="entry name" value="ALCOHOL DEHYDROGENASE"/>
    <property type="match status" value="1"/>
</dbReference>
<dbReference type="InterPro" id="IPR056798">
    <property type="entry name" value="ADH_Fe_C"/>
</dbReference>
<evidence type="ECO:0000259" key="6">
    <source>
        <dbReference type="Pfam" id="PF25137"/>
    </source>
</evidence>
<dbReference type="PANTHER" id="PTHR11496:SF102">
    <property type="entry name" value="ALCOHOL DEHYDROGENASE 4"/>
    <property type="match status" value="1"/>
</dbReference>
<reference evidence="7 8" key="1">
    <citation type="submission" date="2015-11" db="EMBL/GenBank/DDBJ databases">
        <title>Genomic analysis of 38 Legionella species identifies large and diverse effector repertoires.</title>
        <authorList>
            <person name="Burstein D."/>
            <person name="Amaro F."/>
            <person name="Zusman T."/>
            <person name="Lifshitz Z."/>
            <person name="Cohen O."/>
            <person name="Gilbert J.A."/>
            <person name="Pupko T."/>
            <person name="Shuman H.A."/>
            <person name="Segal G."/>
        </authorList>
    </citation>
    <scope>NUCLEOTIDE SEQUENCE [LARGE SCALE GENOMIC DNA]</scope>
    <source>
        <strain evidence="7 8">ATCC 43878</strain>
    </source>
</reference>
<dbReference type="RefSeq" id="WP_058442090.1">
    <property type="nucleotide sequence ID" value="NZ_CAAAHU010000005.1"/>
</dbReference>
<feature type="domain" description="Fe-containing alcohol dehydrogenase-like C-terminal" evidence="6">
    <location>
        <begin position="197"/>
        <end position="384"/>
    </location>
</feature>
<dbReference type="CDD" id="cd14861">
    <property type="entry name" value="Fe-ADH-like"/>
    <property type="match status" value="1"/>
</dbReference>
<keyword evidence="4" id="KW-0520">NAD</keyword>
<keyword evidence="8" id="KW-1185">Reference proteome</keyword>
<dbReference type="Gene3D" id="3.40.50.1970">
    <property type="match status" value="1"/>
</dbReference>
<dbReference type="InterPro" id="IPR001670">
    <property type="entry name" value="ADH_Fe/GldA"/>
</dbReference>
<feature type="domain" description="Alcohol dehydrogenase iron-type/glycerol dehydrogenase GldA" evidence="5">
    <location>
        <begin position="13"/>
        <end position="186"/>
    </location>
</feature>
<evidence type="ECO:0000313" key="7">
    <source>
        <dbReference type="EMBL" id="KTC81582.1"/>
    </source>
</evidence>
<protein>
    <submittedName>
        <fullName evidence="7">Alcohol dehydrogenase</fullName>
    </submittedName>
</protein>
<accession>A0A0W0SDM0</accession>
<dbReference type="AlphaFoldDB" id="A0A0W0SDM0"/>
<gene>
    <name evidence="7" type="ORF">Lbru_2102</name>
</gene>
<comment type="similarity">
    <text evidence="2">Belongs to the iron-containing alcohol dehydrogenase family.</text>
</comment>
<dbReference type="InterPro" id="IPR039697">
    <property type="entry name" value="Alcohol_dehydrogenase_Fe"/>
</dbReference>
<evidence type="ECO:0000256" key="2">
    <source>
        <dbReference type="ARBA" id="ARBA00007358"/>
    </source>
</evidence>
<name>A0A0W0SDM0_9GAMM</name>
<proteinExistence type="inferred from homology"/>
<dbReference type="Pfam" id="PF00465">
    <property type="entry name" value="Fe-ADH"/>
    <property type="match status" value="1"/>
</dbReference>
<evidence type="ECO:0000256" key="3">
    <source>
        <dbReference type="ARBA" id="ARBA00023002"/>
    </source>
</evidence>
<dbReference type="EMBL" id="LNXV01000029">
    <property type="protein sequence ID" value="KTC81582.1"/>
    <property type="molecule type" value="Genomic_DNA"/>
</dbReference>
<keyword evidence="3" id="KW-0560">Oxidoreductase</keyword>
<dbReference type="FunFam" id="1.20.1090.10:FF:000001">
    <property type="entry name" value="Aldehyde-alcohol dehydrogenase"/>
    <property type="match status" value="1"/>
</dbReference>
<dbReference type="Gene3D" id="1.20.1090.10">
    <property type="entry name" value="Dehydroquinate synthase-like - alpha domain"/>
    <property type="match status" value="1"/>
</dbReference>
<dbReference type="PROSITE" id="PS00913">
    <property type="entry name" value="ADH_IRON_1"/>
    <property type="match status" value="1"/>
</dbReference>
<comment type="caution">
    <text evidence="7">The sequence shown here is derived from an EMBL/GenBank/DDBJ whole genome shotgun (WGS) entry which is preliminary data.</text>
</comment>
<dbReference type="GO" id="GO:0004022">
    <property type="term" value="F:alcohol dehydrogenase (NAD+) activity"/>
    <property type="evidence" value="ECO:0007669"/>
    <property type="project" value="TreeGrafter"/>
</dbReference>
<dbReference type="InterPro" id="IPR018211">
    <property type="entry name" value="ADH_Fe_CS"/>
</dbReference>
<comment type="cofactor">
    <cofactor evidence="1">
        <name>Fe cation</name>
        <dbReference type="ChEBI" id="CHEBI:24875"/>
    </cofactor>
</comment>
<dbReference type="STRING" id="29422.Lbru_2102"/>